<evidence type="ECO:0000313" key="3">
    <source>
        <dbReference type="Proteomes" id="UP000433483"/>
    </source>
</evidence>
<evidence type="ECO:0000313" key="2">
    <source>
        <dbReference type="EMBL" id="KAE9166633.1"/>
    </source>
</evidence>
<organism evidence="2 3">
    <name type="scientific">Phytophthora fragariae</name>
    <dbReference type="NCBI Taxonomy" id="53985"/>
    <lineage>
        <taxon>Eukaryota</taxon>
        <taxon>Sar</taxon>
        <taxon>Stramenopiles</taxon>
        <taxon>Oomycota</taxon>
        <taxon>Peronosporomycetes</taxon>
        <taxon>Peronosporales</taxon>
        <taxon>Peronosporaceae</taxon>
        <taxon>Phytophthora</taxon>
    </lineage>
</organism>
<gene>
    <name evidence="2" type="ORF">PF005_g29122</name>
</gene>
<accession>A0A6A3VFQ0</accession>
<reference evidence="2 3" key="1">
    <citation type="submission" date="2018-08" db="EMBL/GenBank/DDBJ databases">
        <title>Genomic investigation of the strawberry pathogen Phytophthora fragariae indicates pathogenicity is determined by transcriptional variation in three key races.</title>
        <authorList>
            <person name="Adams T.M."/>
            <person name="Armitage A.D."/>
            <person name="Sobczyk M.K."/>
            <person name="Bates H.J."/>
            <person name="Dunwell J.M."/>
            <person name="Nellist C.F."/>
            <person name="Harrison R.J."/>
        </authorList>
    </citation>
    <scope>NUCLEOTIDE SEQUENCE [LARGE SCALE GENOMIC DNA]</scope>
    <source>
        <strain evidence="2 3">NOV-27</strain>
    </source>
</reference>
<dbReference type="EMBL" id="QXGB01004332">
    <property type="protein sequence ID" value="KAE9166633.1"/>
    <property type="molecule type" value="Genomic_DNA"/>
</dbReference>
<dbReference type="Proteomes" id="UP000433483">
    <property type="component" value="Unassembled WGS sequence"/>
</dbReference>
<keyword evidence="3" id="KW-1185">Reference proteome</keyword>
<keyword evidence="1" id="KW-0812">Transmembrane</keyword>
<keyword evidence="1" id="KW-1133">Transmembrane helix</keyword>
<feature type="transmembrane region" description="Helical" evidence="1">
    <location>
        <begin position="21"/>
        <end position="42"/>
    </location>
</feature>
<proteinExistence type="predicted"/>
<evidence type="ECO:0000256" key="1">
    <source>
        <dbReference type="SAM" id="Phobius"/>
    </source>
</evidence>
<sequence length="70" mass="7880">MSVVEVVDGGQALRARRIFKLNGLGAIACAVVELMVAIFRLLSSDLPQVIENTPKVEQFRARQRRMLRKN</sequence>
<comment type="caution">
    <text evidence="2">The sequence shown here is derived from an EMBL/GenBank/DDBJ whole genome shotgun (WGS) entry which is preliminary data.</text>
</comment>
<name>A0A6A3VFQ0_9STRA</name>
<keyword evidence="1" id="KW-0472">Membrane</keyword>
<dbReference type="AlphaFoldDB" id="A0A6A3VFQ0"/>
<protein>
    <submittedName>
        <fullName evidence="2">Uncharacterized protein</fullName>
    </submittedName>
</protein>